<dbReference type="GO" id="GO:0005886">
    <property type="term" value="C:plasma membrane"/>
    <property type="evidence" value="ECO:0007669"/>
    <property type="project" value="UniProtKB-SubCell"/>
</dbReference>
<keyword evidence="6 9" id="KW-1133">Transmembrane helix</keyword>
<keyword evidence="3 8" id="KW-0813">Transport</keyword>
<dbReference type="PANTHER" id="PTHR38438">
    <property type="entry name" value="RIBOFLAVIN TRANSPORTER RIBU"/>
    <property type="match status" value="1"/>
</dbReference>
<dbReference type="OrthoDB" id="9809216at2"/>
<evidence type="ECO:0000256" key="1">
    <source>
        <dbReference type="ARBA" id="ARBA00004651"/>
    </source>
</evidence>
<evidence type="ECO:0000256" key="2">
    <source>
        <dbReference type="ARBA" id="ARBA00005540"/>
    </source>
</evidence>
<evidence type="ECO:0000256" key="7">
    <source>
        <dbReference type="ARBA" id="ARBA00023136"/>
    </source>
</evidence>
<comment type="subcellular location">
    <subcellularLocation>
        <location evidence="1">Cell membrane</location>
        <topology evidence="1">Multi-pass membrane protein</topology>
    </subcellularLocation>
</comment>
<dbReference type="Proteomes" id="UP000266301">
    <property type="component" value="Chromosome"/>
</dbReference>
<dbReference type="Gene3D" id="1.10.1760.20">
    <property type="match status" value="1"/>
</dbReference>
<keyword evidence="11" id="KW-1185">Reference proteome</keyword>
<gene>
    <name evidence="10" type="ORF">D4Z93_12360</name>
</gene>
<dbReference type="GO" id="GO:0032217">
    <property type="term" value="F:riboflavin transmembrane transporter activity"/>
    <property type="evidence" value="ECO:0007669"/>
    <property type="project" value="UniProtKB-UniRule"/>
</dbReference>
<evidence type="ECO:0000313" key="11">
    <source>
        <dbReference type="Proteomes" id="UP000266301"/>
    </source>
</evidence>
<comment type="function">
    <text evidence="8">Probably a riboflavin-binding protein that interacts with the energy-coupling factor (ECF) ABC-transporter complex.</text>
</comment>
<dbReference type="RefSeq" id="WP_119973944.1">
    <property type="nucleotide sequence ID" value="NZ_CP032416.1"/>
</dbReference>
<accession>A0A386H679</accession>
<dbReference type="InterPro" id="IPR025720">
    <property type="entry name" value="RibU"/>
</dbReference>
<dbReference type="KEGG" id="cfer:D4Z93_12360"/>
<evidence type="ECO:0000256" key="5">
    <source>
        <dbReference type="ARBA" id="ARBA00022692"/>
    </source>
</evidence>
<dbReference type="InterPro" id="IPR024529">
    <property type="entry name" value="ECF_trnsprt_substrate-spec"/>
</dbReference>
<name>A0A386H679_9CLOT</name>
<organism evidence="10 11">
    <name type="scientific">Clostridium fermenticellae</name>
    <dbReference type="NCBI Taxonomy" id="2068654"/>
    <lineage>
        <taxon>Bacteria</taxon>
        <taxon>Bacillati</taxon>
        <taxon>Bacillota</taxon>
        <taxon>Clostridia</taxon>
        <taxon>Eubacteriales</taxon>
        <taxon>Clostridiaceae</taxon>
        <taxon>Clostridium</taxon>
    </lineage>
</organism>
<keyword evidence="5 9" id="KW-0812">Transmembrane</keyword>
<dbReference type="EMBL" id="CP032416">
    <property type="protein sequence ID" value="AYD41261.1"/>
    <property type="molecule type" value="Genomic_DNA"/>
</dbReference>
<evidence type="ECO:0000256" key="4">
    <source>
        <dbReference type="ARBA" id="ARBA00022475"/>
    </source>
</evidence>
<evidence type="ECO:0000256" key="3">
    <source>
        <dbReference type="ARBA" id="ARBA00022448"/>
    </source>
</evidence>
<keyword evidence="4 8" id="KW-1003">Cell membrane</keyword>
<dbReference type="PIRSF" id="PIRSF037778">
    <property type="entry name" value="UCP037778_transp_RibU"/>
    <property type="match status" value="1"/>
</dbReference>
<feature type="transmembrane region" description="Helical" evidence="9">
    <location>
        <begin position="162"/>
        <end position="186"/>
    </location>
</feature>
<evidence type="ECO:0000256" key="8">
    <source>
        <dbReference type="PIRNR" id="PIRNR037778"/>
    </source>
</evidence>
<dbReference type="Pfam" id="PF12822">
    <property type="entry name" value="ECF_trnsprt"/>
    <property type="match status" value="1"/>
</dbReference>
<feature type="transmembrane region" description="Helical" evidence="9">
    <location>
        <begin position="109"/>
        <end position="130"/>
    </location>
</feature>
<keyword evidence="7 8" id="KW-0472">Membrane</keyword>
<proteinExistence type="inferred from homology"/>
<feature type="transmembrane region" description="Helical" evidence="9">
    <location>
        <begin position="75"/>
        <end position="97"/>
    </location>
</feature>
<comment type="similarity">
    <text evidence="2 8">Belongs to the prokaryotic riboflavin transporter (P-RFT) (TC 2.A.87) family.</text>
</comment>
<evidence type="ECO:0000256" key="9">
    <source>
        <dbReference type="SAM" id="Phobius"/>
    </source>
</evidence>
<reference evidence="10 11" key="1">
    <citation type="journal article" date="2019" name="Int. J. Syst. Evol. Microbiol.">
        <title>Clostridium fermenticellae sp. nov., isolated from the mud in a fermentation cellar for the production of the Chinese liquor, baijiu.</title>
        <authorList>
            <person name="Xu P.X."/>
            <person name="Chai L.J."/>
            <person name="Qiu T."/>
            <person name="Zhang X.J."/>
            <person name="Lu Z.M."/>
            <person name="Xiao C."/>
            <person name="Wang S.T."/>
            <person name="Shen C.H."/>
            <person name="Shi J.S."/>
            <person name="Xu Z.H."/>
        </authorList>
    </citation>
    <scope>NUCLEOTIDE SEQUENCE [LARGE SCALE GENOMIC DNA]</scope>
    <source>
        <strain evidence="10 11">JN500901</strain>
    </source>
</reference>
<evidence type="ECO:0000313" key="10">
    <source>
        <dbReference type="EMBL" id="AYD41261.1"/>
    </source>
</evidence>
<evidence type="ECO:0000256" key="6">
    <source>
        <dbReference type="ARBA" id="ARBA00022989"/>
    </source>
</evidence>
<dbReference type="PANTHER" id="PTHR38438:SF1">
    <property type="entry name" value="RIBOFLAVIN TRANSPORTER RIBU"/>
    <property type="match status" value="1"/>
</dbReference>
<feature type="transmembrane region" description="Helical" evidence="9">
    <location>
        <begin position="12"/>
        <end position="32"/>
    </location>
</feature>
<dbReference type="AlphaFoldDB" id="A0A386H679"/>
<protein>
    <recommendedName>
        <fullName evidence="8">Riboflavin transporter</fullName>
    </recommendedName>
</protein>
<sequence>MKRDKLNRLVKISLLSVIGFILMFIEVAIPIFPSFLQMDISDLPALIGSFALGPSAGVAIELVKNILHGVFDGKTAFIGELANFLVGSVLVFTAGYIYKMKKSKKTAVYGLISGSLLMTIAASILNYVIFLPLYEKVLNFPISAIIAMTSKINPAVTDLNGVIVWAIAPFNLIKGVILLVLTMVVYKSVSPILHDESTKELVKNN</sequence>